<reference evidence="1" key="2">
    <citation type="submission" date="2023-05" db="EMBL/GenBank/DDBJ databases">
        <authorList>
            <person name="Fouks B."/>
        </authorList>
    </citation>
    <scope>NUCLEOTIDE SEQUENCE</scope>
    <source>
        <strain evidence="1">Stay&amp;Tobe</strain>
        <tissue evidence="1">Testes</tissue>
    </source>
</reference>
<dbReference type="EMBL" id="JASPKZ010007429">
    <property type="protein sequence ID" value="KAJ9584334.1"/>
    <property type="molecule type" value="Genomic_DNA"/>
</dbReference>
<keyword evidence="2" id="KW-1185">Reference proteome</keyword>
<name>A0AAD7ZP45_DIPPU</name>
<dbReference type="AlphaFoldDB" id="A0AAD7ZP45"/>
<proteinExistence type="predicted"/>
<comment type="caution">
    <text evidence="1">The sequence shown here is derived from an EMBL/GenBank/DDBJ whole genome shotgun (WGS) entry which is preliminary data.</text>
</comment>
<sequence length="179" mass="20468">MDNCFCIADLCENEFPETVYSDDVSCIQNYVEPTDDGNAMCNLDSNVEFSVIDSQAGTVSVSFKLANSSCGFEHYDLKLYIDESVKDEESCMNLSHFKDNHSERCLTLINKPSEKDMKLPECKDMEKVTFHYVYTGCYMLTIEANSFKNASKWFLKTNYTKTTLADKPPKISLKYIQPE</sequence>
<organism evidence="1 2">
    <name type="scientific">Diploptera punctata</name>
    <name type="common">Pacific beetle cockroach</name>
    <dbReference type="NCBI Taxonomy" id="6984"/>
    <lineage>
        <taxon>Eukaryota</taxon>
        <taxon>Metazoa</taxon>
        <taxon>Ecdysozoa</taxon>
        <taxon>Arthropoda</taxon>
        <taxon>Hexapoda</taxon>
        <taxon>Insecta</taxon>
        <taxon>Pterygota</taxon>
        <taxon>Neoptera</taxon>
        <taxon>Polyneoptera</taxon>
        <taxon>Dictyoptera</taxon>
        <taxon>Blattodea</taxon>
        <taxon>Blaberoidea</taxon>
        <taxon>Blaberidae</taxon>
        <taxon>Diplopterinae</taxon>
        <taxon>Diploptera</taxon>
    </lineage>
</organism>
<protein>
    <submittedName>
        <fullName evidence="1">Uncharacterized protein</fullName>
    </submittedName>
</protein>
<gene>
    <name evidence="1" type="ORF">L9F63_021334</name>
</gene>
<reference evidence="1" key="1">
    <citation type="journal article" date="2023" name="IScience">
        <title>Live-bearing cockroach genome reveals convergent evolutionary mechanisms linked to viviparity in insects and beyond.</title>
        <authorList>
            <person name="Fouks B."/>
            <person name="Harrison M.C."/>
            <person name="Mikhailova A.A."/>
            <person name="Marchal E."/>
            <person name="English S."/>
            <person name="Carruthers M."/>
            <person name="Jennings E.C."/>
            <person name="Chiamaka E.L."/>
            <person name="Frigard R.A."/>
            <person name="Pippel M."/>
            <person name="Attardo G.M."/>
            <person name="Benoit J.B."/>
            <person name="Bornberg-Bauer E."/>
            <person name="Tobe S.S."/>
        </authorList>
    </citation>
    <scope>NUCLEOTIDE SEQUENCE</scope>
    <source>
        <strain evidence="1">Stay&amp;Tobe</strain>
    </source>
</reference>
<accession>A0AAD7ZP45</accession>
<dbReference type="Proteomes" id="UP001233999">
    <property type="component" value="Unassembled WGS sequence"/>
</dbReference>
<evidence type="ECO:0000313" key="2">
    <source>
        <dbReference type="Proteomes" id="UP001233999"/>
    </source>
</evidence>
<evidence type="ECO:0000313" key="1">
    <source>
        <dbReference type="EMBL" id="KAJ9584334.1"/>
    </source>
</evidence>